<accession>A0ABT7VT97</accession>
<reference evidence="1" key="1">
    <citation type="submission" date="2023-06" db="EMBL/GenBank/DDBJ databases">
        <title>Uncultivated large filamentous bacteria from sulfidic sediments reveal new species and different genomic features in energy metabolism and defense.</title>
        <authorList>
            <person name="Fonseca A."/>
        </authorList>
    </citation>
    <scope>NUCLEOTIDE SEQUENCE</scope>
    <source>
        <strain evidence="1">HSG4</strain>
    </source>
</reference>
<feature type="non-terminal residue" evidence="1">
    <location>
        <position position="1"/>
    </location>
</feature>
<organism evidence="1 2">
    <name type="scientific">Candidatus Marithioploca araucensis</name>
    <dbReference type="NCBI Taxonomy" id="70273"/>
    <lineage>
        <taxon>Bacteria</taxon>
        <taxon>Pseudomonadati</taxon>
        <taxon>Pseudomonadota</taxon>
        <taxon>Gammaproteobacteria</taxon>
        <taxon>Thiotrichales</taxon>
        <taxon>Thiotrichaceae</taxon>
        <taxon>Candidatus Marithioploca</taxon>
    </lineage>
</organism>
<name>A0ABT7VT97_9GAMM</name>
<evidence type="ECO:0008006" key="3">
    <source>
        <dbReference type="Google" id="ProtNLM"/>
    </source>
</evidence>
<dbReference type="Proteomes" id="UP001171945">
    <property type="component" value="Unassembled WGS sequence"/>
</dbReference>
<evidence type="ECO:0000313" key="1">
    <source>
        <dbReference type="EMBL" id="MDM8562780.1"/>
    </source>
</evidence>
<proteinExistence type="predicted"/>
<evidence type="ECO:0000313" key="2">
    <source>
        <dbReference type="Proteomes" id="UP001171945"/>
    </source>
</evidence>
<keyword evidence="2" id="KW-1185">Reference proteome</keyword>
<comment type="caution">
    <text evidence="1">The sequence shown here is derived from an EMBL/GenBank/DDBJ whole genome shotgun (WGS) entry which is preliminary data.</text>
</comment>
<sequence>NYPFSEITKRLNDSMSFINEVTICEDIIKPILTQISARYKSLYIWSHVTYNVDKDKGLVGEPDYLIARKTKHSGMGIPPLCVMEAKKENWEEGWAQTLAEMYAASIQGAKIGFRGSSFFGKKT</sequence>
<gene>
    <name evidence="1" type="ORF">QUF54_05440</name>
</gene>
<protein>
    <recommendedName>
        <fullName evidence="3">Type III restriction endonuclease subunit R</fullName>
    </recommendedName>
</protein>
<dbReference type="EMBL" id="JAUCGM010000284">
    <property type="protein sequence ID" value="MDM8562780.1"/>
    <property type="molecule type" value="Genomic_DNA"/>
</dbReference>